<gene>
    <name evidence="1" type="ORF">TPC1_14356</name>
</gene>
<evidence type="ECO:0000313" key="1">
    <source>
        <dbReference type="EMBL" id="JAP93386.1"/>
    </source>
</evidence>
<name>A0A146KD25_9EUKA</name>
<sequence length="235" mass="27661">QVLSLMPLVLQLHGDSQELKTAQQFYFQYKASLMPTCLNPQNFTSAQITQRIAIQTHFEDVVRYLKAISTCIDLSSFYEHLGNQQIEYIKEKIVTPVTVDMALFLANFFENYFIEPLEKVLQSYKSNRNFASFVYKESTENDTQQILEKTEELRIQQSREASYLLIQLKQYYQRMKDSNIQLQMMRSRKQKEKSFITELNSFQVSQDKMKAQSCKSLRVQKNDVFTTAEQISTIF</sequence>
<organism evidence="1">
    <name type="scientific">Trepomonas sp. PC1</name>
    <dbReference type="NCBI Taxonomy" id="1076344"/>
    <lineage>
        <taxon>Eukaryota</taxon>
        <taxon>Metamonada</taxon>
        <taxon>Diplomonadida</taxon>
        <taxon>Hexamitidae</taxon>
        <taxon>Hexamitinae</taxon>
        <taxon>Trepomonas</taxon>
    </lineage>
</organism>
<accession>A0A146KD25</accession>
<protein>
    <submittedName>
        <fullName evidence="1">Uncharacterized protein</fullName>
    </submittedName>
</protein>
<dbReference type="AlphaFoldDB" id="A0A146KD25"/>
<proteinExistence type="predicted"/>
<reference evidence="1" key="1">
    <citation type="submission" date="2015-07" db="EMBL/GenBank/DDBJ databases">
        <title>Adaptation to a free-living lifestyle via gene acquisitions in the diplomonad Trepomonas sp. PC1.</title>
        <authorList>
            <person name="Xu F."/>
            <person name="Jerlstrom-Hultqvist J."/>
            <person name="Kolisko M."/>
            <person name="Simpson A.G.B."/>
            <person name="Roger A.J."/>
            <person name="Svard S.G."/>
            <person name="Andersson J.O."/>
        </authorList>
    </citation>
    <scope>NUCLEOTIDE SEQUENCE</scope>
    <source>
        <strain evidence="1">PC1</strain>
    </source>
</reference>
<dbReference type="EMBL" id="GDID01003220">
    <property type="protein sequence ID" value="JAP93386.1"/>
    <property type="molecule type" value="Transcribed_RNA"/>
</dbReference>
<feature type="non-terminal residue" evidence="1">
    <location>
        <position position="1"/>
    </location>
</feature>